<feature type="transmembrane region" description="Helical" evidence="1">
    <location>
        <begin position="214"/>
        <end position="233"/>
    </location>
</feature>
<feature type="transmembrane region" description="Helical" evidence="1">
    <location>
        <begin position="44"/>
        <end position="72"/>
    </location>
</feature>
<feature type="transmembrane region" description="Helical" evidence="1">
    <location>
        <begin position="84"/>
        <end position="107"/>
    </location>
</feature>
<feature type="transmembrane region" description="Helical" evidence="1">
    <location>
        <begin position="12"/>
        <end position="32"/>
    </location>
</feature>
<dbReference type="Proteomes" id="UP000597762">
    <property type="component" value="Unassembled WGS sequence"/>
</dbReference>
<keyword evidence="1" id="KW-1133">Transmembrane helix</keyword>
<evidence type="ECO:0000313" key="3">
    <source>
        <dbReference type="Proteomes" id="UP000597762"/>
    </source>
</evidence>
<name>A0A812D7I1_ACAPH</name>
<protein>
    <submittedName>
        <fullName evidence="2">Uncharacterized protein</fullName>
    </submittedName>
</protein>
<accession>A0A812D7I1</accession>
<dbReference type="AlphaFoldDB" id="A0A812D7I1"/>
<keyword evidence="1" id="KW-0812">Transmembrane</keyword>
<organism evidence="2 3">
    <name type="scientific">Acanthosepion pharaonis</name>
    <name type="common">Pharaoh cuttlefish</name>
    <name type="synonym">Sepia pharaonis</name>
    <dbReference type="NCBI Taxonomy" id="158019"/>
    <lineage>
        <taxon>Eukaryota</taxon>
        <taxon>Metazoa</taxon>
        <taxon>Spiralia</taxon>
        <taxon>Lophotrochozoa</taxon>
        <taxon>Mollusca</taxon>
        <taxon>Cephalopoda</taxon>
        <taxon>Coleoidea</taxon>
        <taxon>Decapodiformes</taxon>
        <taxon>Sepiida</taxon>
        <taxon>Sepiina</taxon>
        <taxon>Sepiidae</taxon>
        <taxon>Acanthosepion</taxon>
    </lineage>
</organism>
<comment type="caution">
    <text evidence="2">The sequence shown here is derived from an EMBL/GenBank/DDBJ whole genome shotgun (WGS) entry which is preliminary data.</text>
</comment>
<evidence type="ECO:0000256" key="1">
    <source>
        <dbReference type="SAM" id="Phobius"/>
    </source>
</evidence>
<evidence type="ECO:0000313" key="2">
    <source>
        <dbReference type="EMBL" id="CAE1289148.1"/>
    </source>
</evidence>
<dbReference type="EMBL" id="CAHIKZ030002578">
    <property type="protein sequence ID" value="CAE1289148.1"/>
    <property type="molecule type" value="Genomic_DNA"/>
</dbReference>
<reference evidence="2" key="1">
    <citation type="submission" date="2021-01" db="EMBL/GenBank/DDBJ databases">
        <authorList>
            <person name="Li R."/>
            <person name="Bekaert M."/>
        </authorList>
    </citation>
    <scope>NUCLEOTIDE SEQUENCE</scope>
    <source>
        <strain evidence="2">Farmed</strain>
    </source>
</reference>
<proteinExistence type="predicted"/>
<sequence>MISFLSSSLLFSLFLSFLTMLLFSSPLSFSLFSLSSFSLTRLFFILFLLLHLLLLLLLLLIIIIIIIIQYGFLIFNSLYTNAHFSFLSLFSLKSFQFFLCLFFLLLFRRGVTKNAMFGRTNPVEKRQEAHHFPVVSSSFKETGHLVWTQGKHGGVWREKVGGGRCDGDKISSCGICRWRSVRRERLVRVRFGTFRAISPTAYTRTSLISSLSKFFVSLSLSLYLSIYLSIYLVSSQSTLMFCTSRKCLLQRVF</sequence>
<keyword evidence="3" id="KW-1185">Reference proteome</keyword>
<keyword evidence="1" id="KW-0472">Membrane</keyword>
<gene>
    <name evidence="2" type="ORF">SPHA_47515</name>
</gene>